<organism evidence="5 6">
    <name type="scientific">Spongiivirga citrea</name>
    <dbReference type="NCBI Taxonomy" id="1481457"/>
    <lineage>
        <taxon>Bacteria</taxon>
        <taxon>Pseudomonadati</taxon>
        <taxon>Bacteroidota</taxon>
        <taxon>Flavobacteriia</taxon>
        <taxon>Flavobacteriales</taxon>
        <taxon>Flavobacteriaceae</taxon>
        <taxon>Spongiivirga</taxon>
    </lineage>
</organism>
<dbReference type="AlphaFoldDB" id="A0A6M0CE58"/>
<comment type="caution">
    <text evidence="5">The sequence shown here is derived from an EMBL/GenBank/DDBJ whole genome shotgun (WGS) entry which is preliminary data.</text>
</comment>
<keyword evidence="2" id="KW-0238">DNA-binding</keyword>
<keyword evidence="6" id="KW-1185">Reference proteome</keyword>
<dbReference type="Proteomes" id="UP000474296">
    <property type="component" value="Unassembled WGS sequence"/>
</dbReference>
<dbReference type="EMBL" id="JAABOQ010000001">
    <property type="protein sequence ID" value="NER16128.1"/>
    <property type="molecule type" value="Genomic_DNA"/>
</dbReference>
<evidence type="ECO:0000256" key="2">
    <source>
        <dbReference type="ARBA" id="ARBA00023125"/>
    </source>
</evidence>
<accession>A0A6M0CE58</accession>
<evidence type="ECO:0000256" key="3">
    <source>
        <dbReference type="ARBA" id="ARBA00023163"/>
    </source>
</evidence>
<dbReference type="GO" id="GO:0003700">
    <property type="term" value="F:DNA-binding transcription factor activity"/>
    <property type="evidence" value="ECO:0007669"/>
    <property type="project" value="InterPro"/>
</dbReference>
<evidence type="ECO:0000313" key="5">
    <source>
        <dbReference type="EMBL" id="NER16128.1"/>
    </source>
</evidence>
<evidence type="ECO:0000256" key="1">
    <source>
        <dbReference type="ARBA" id="ARBA00023015"/>
    </source>
</evidence>
<dbReference type="PROSITE" id="PS00041">
    <property type="entry name" value="HTH_ARAC_FAMILY_1"/>
    <property type="match status" value="1"/>
</dbReference>
<name>A0A6M0CE58_9FLAO</name>
<evidence type="ECO:0000313" key="6">
    <source>
        <dbReference type="Proteomes" id="UP000474296"/>
    </source>
</evidence>
<reference evidence="5 6" key="1">
    <citation type="submission" date="2020-01" db="EMBL/GenBank/DDBJ databases">
        <title>Spongiivirga citrea KCTC 32990T.</title>
        <authorList>
            <person name="Wang G."/>
        </authorList>
    </citation>
    <scope>NUCLEOTIDE SEQUENCE [LARGE SCALE GENOMIC DNA]</scope>
    <source>
        <strain evidence="5 6">KCTC 32990</strain>
    </source>
</reference>
<dbReference type="Pfam" id="PF12833">
    <property type="entry name" value="HTH_18"/>
    <property type="match status" value="1"/>
</dbReference>
<dbReference type="PROSITE" id="PS01124">
    <property type="entry name" value="HTH_ARAC_FAMILY_2"/>
    <property type="match status" value="1"/>
</dbReference>
<dbReference type="RefSeq" id="WP_164029380.1">
    <property type="nucleotide sequence ID" value="NZ_JAABOQ010000001.1"/>
</dbReference>
<dbReference type="Gene3D" id="1.10.10.60">
    <property type="entry name" value="Homeodomain-like"/>
    <property type="match status" value="2"/>
</dbReference>
<dbReference type="SUPFAM" id="SSF46689">
    <property type="entry name" value="Homeodomain-like"/>
    <property type="match status" value="2"/>
</dbReference>
<sequence>MKIQLETITSNTDRSFSMMYNPRLSDLFYWHFHEEYELVYVEAESGPRHVGDHISTYQKNDLVLIGSNIPHLNFDYGLKTAYRKVVVHLRRDFIEKHIQKSPELASLNTLFERSRYGIAFIGSVKKNIGEQLFGFEQLQPFQQYLQLLEILETLSKTTSFELLHNKPYTKRYSERQQDRMRAIYAFVDKNYHQKIELSEISGISNMTKEAFCRYFKKETGYTFVSFLNRYRVSQSKRYLMSGKSISDACYSCGFESLSYYNRIFKKVTNENPSVFRKRYQ</sequence>
<gene>
    <name evidence="5" type="ORF">GWK10_02845</name>
</gene>
<dbReference type="GO" id="GO:0043565">
    <property type="term" value="F:sequence-specific DNA binding"/>
    <property type="evidence" value="ECO:0007669"/>
    <property type="project" value="InterPro"/>
</dbReference>
<proteinExistence type="predicted"/>
<dbReference type="PANTHER" id="PTHR43280:SF27">
    <property type="entry name" value="TRANSCRIPTIONAL REGULATOR MTLR"/>
    <property type="match status" value="1"/>
</dbReference>
<protein>
    <submittedName>
        <fullName evidence="5">Helix-turn-helix domain-containing protein</fullName>
    </submittedName>
</protein>
<evidence type="ECO:0000259" key="4">
    <source>
        <dbReference type="PROSITE" id="PS01124"/>
    </source>
</evidence>
<dbReference type="InterPro" id="IPR018062">
    <property type="entry name" value="HTH_AraC-typ_CS"/>
</dbReference>
<keyword evidence="1" id="KW-0805">Transcription regulation</keyword>
<feature type="domain" description="HTH araC/xylS-type" evidence="4">
    <location>
        <begin position="181"/>
        <end position="278"/>
    </location>
</feature>
<dbReference type="InterPro" id="IPR009057">
    <property type="entry name" value="Homeodomain-like_sf"/>
</dbReference>
<dbReference type="PANTHER" id="PTHR43280">
    <property type="entry name" value="ARAC-FAMILY TRANSCRIPTIONAL REGULATOR"/>
    <property type="match status" value="1"/>
</dbReference>
<dbReference type="InterPro" id="IPR018060">
    <property type="entry name" value="HTH_AraC"/>
</dbReference>
<keyword evidence="3" id="KW-0804">Transcription</keyword>
<dbReference type="SMART" id="SM00342">
    <property type="entry name" value="HTH_ARAC"/>
    <property type="match status" value="1"/>
</dbReference>